<evidence type="ECO:0000259" key="14">
    <source>
        <dbReference type="PROSITE" id="PS50110"/>
    </source>
</evidence>
<evidence type="ECO:0000256" key="1">
    <source>
        <dbReference type="ARBA" id="ARBA00004496"/>
    </source>
</evidence>
<dbReference type="InterPro" id="IPR036388">
    <property type="entry name" value="WH-like_DNA-bd_sf"/>
</dbReference>
<proteinExistence type="predicted"/>
<dbReference type="InterPro" id="IPR016032">
    <property type="entry name" value="Sig_transdc_resp-reg_C-effctor"/>
</dbReference>
<evidence type="ECO:0000256" key="3">
    <source>
        <dbReference type="ARBA" id="ARBA00022553"/>
    </source>
</evidence>
<protein>
    <recommendedName>
        <fullName evidence="11">Heme response regulator HssR</fullName>
    </recommendedName>
</protein>
<dbReference type="Pfam" id="PF00072">
    <property type="entry name" value="Response_reg"/>
    <property type="match status" value="1"/>
</dbReference>
<dbReference type="InterPro" id="IPR011006">
    <property type="entry name" value="CheY-like_superfamily"/>
</dbReference>
<gene>
    <name evidence="16" type="ORF">PACILC2_49260</name>
</gene>
<dbReference type="Pfam" id="PF00486">
    <property type="entry name" value="Trans_reg_C"/>
    <property type="match status" value="1"/>
</dbReference>
<dbReference type="Gene3D" id="1.10.10.10">
    <property type="entry name" value="Winged helix-like DNA-binding domain superfamily/Winged helix DNA-binding domain"/>
    <property type="match status" value="1"/>
</dbReference>
<evidence type="ECO:0000256" key="7">
    <source>
        <dbReference type="ARBA" id="ARBA00023125"/>
    </source>
</evidence>
<keyword evidence="3 12" id="KW-0597">Phosphoprotein</keyword>
<dbReference type="Gene3D" id="6.10.250.690">
    <property type="match status" value="1"/>
</dbReference>
<evidence type="ECO:0000256" key="11">
    <source>
        <dbReference type="ARBA" id="ARBA00039976"/>
    </source>
</evidence>
<comment type="caution">
    <text evidence="16">The sequence shown here is derived from an EMBL/GenBank/DDBJ whole genome shotgun (WGS) entry which is preliminary data.</text>
</comment>
<organism evidence="16 17">
    <name type="scientific">Paenibacillus cisolokensis</name>
    <dbReference type="NCBI Taxonomy" id="1658519"/>
    <lineage>
        <taxon>Bacteria</taxon>
        <taxon>Bacillati</taxon>
        <taxon>Bacillota</taxon>
        <taxon>Bacilli</taxon>
        <taxon>Bacillales</taxon>
        <taxon>Paenibacillaceae</taxon>
        <taxon>Paenibacillus</taxon>
    </lineage>
</organism>
<evidence type="ECO:0000256" key="12">
    <source>
        <dbReference type="PROSITE-ProRule" id="PRU00169"/>
    </source>
</evidence>
<dbReference type="PROSITE" id="PS50110">
    <property type="entry name" value="RESPONSE_REGULATORY"/>
    <property type="match status" value="1"/>
</dbReference>
<comment type="subcellular location">
    <subcellularLocation>
        <location evidence="1">Cytoplasm</location>
    </subcellularLocation>
</comment>
<dbReference type="PROSITE" id="PS51755">
    <property type="entry name" value="OMPR_PHOB"/>
    <property type="match status" value="1"/>
</dbReference>
<feature type="DNA-binding region" description="OmpR/PhoB-type" evidence="13">
    <location>
        <begin position="97"/>
        <end position="195"/>
    </location>
</feature>
<sequence length="197" mass="22307">MFEAENGKKALELLESEKIDLAVLDVMMPEMDGWQLCEEIRRFGDFPVLMLTAKGETAHKIRGFDLGADDYMVKPFEPAELVARTKALLKRYRIAVSQTAAVGAIVLDRQTCEVAVGGQRVAIPLKEFEVLFKLAVHAGRTVPRERLIEDIWGIDFEGNERTLDVHINRLRDRLAEWDPSVKIRTVRGLGYRLEAGQ</sequence>
<dbReference type="CDD" id="cd00383">
    <property type="entry name" value="trans_reg_C"/>
    <property type="match status" value="1"/>
</dbReference>
<evidence type="ECO:0000313" key="16">
    <source>
        <dbReference type="EMBL" id="GIQ66358.1"/>
    </source>
</evidence>
<evidence type="ECO:0000256" key="9">
    <source>
        <dbReference type="ARBA" id="ARBA00023163"/>
    </source>
</evidence>
<dbReference type="GO" id="GO:0003677">
    <property type="term" value="F:DNA binding"/>
    <property type="evidence" value="ECO:0007669"/>
    <property type="project" value="UniProtKB-KW"/>
</dbReference>
<keyword evidence="17" id="KW-1185">Reference proteome</keyword>
<dbReference type="CDD" id="cd17574">
    <property type="entry name" value="REC_OmpR"/>
    <property type="match status" value="1"/>
</dbReference>
<keyword evidence="4" id="KW-0902">Two-component regulatory system</keyword>
<dbReference type="PANTHER" id="PTHR48111">
    <property type="entry name" value="REGULATOR OF RPOS"/>
    <property type="match status" value="1"/>
</dbReference>
<evidence type="ECO:0000259" key="15">
    <source>
        <dbReference type="PROSITE" id="PS51755"/>
    </source>
</evidence>
<evidence type="ECO:0000256" key="4">
    <source>
        <dbReference type="ARBA" id="ARBA00023012"/>
    </source>
</evidence>
<feature type="domain" description="OmpR/PhoB-type" evidence="15">
    <location>
        <begin position="97"/>
        <end position="195"/>
    </location>
</feature>
<dbReference type="SUPFAM" id="SSF52172">
    <property type="entry name" value="CheY-like"/>
    <property type="match status" value="1"/>
</dbReference>
<feature type="modified residue" description="4-aspartylphosphate" evidence="12">
    <location>
        <position position="25"/>
    </location>
</feature>
<keyword evidence="8" id="KW-0010">Activator</keyword>
<accession>A0ABQ4NDP6</accession>
<dbReference type="EMBL" id="BOVJ01000176">
    <property type="protein sequence ID" value="GIQ66358.1"/>
    <property type="molecule type" value="Genomic_DNA"/>
</dbReference>
<keyword evidence="6" id="KW-0843">Virulence</keyword>
<dbReference type="InterPro" id="IPR001789">
    <property type="entry name" value="Sig_transdc_resp-reg_receiver"/>
</dbReference>
<keyword evidence="9" id="KW-0804">Transcription</keyword>
<dbReference type="Gene3D" id="3.40.50.2300">
    <property type="match status" value="1"/>
</dbReference>
<feature type="domain" description="Response regulatory" evidence="14">
    <location>
        <begin position="1"/>
        <end position="89"/>
    </location>
</feature>
<dbReference type="PANTHER" id="PTHR48111:SF49">
    <property type="entry name" value="HEME RESPONSE REGULATOR HSSR"/>
    <property type="match status" value="1"/>
</dbReference>
<keyword evidence="2" id="KW-0963">Cytoplasm</keyword>
<evidence type="ECO:0000256" key="10">
    <source>
        <dbReference type="ARBA" id="ARBA00037471"/>
    </source>
</evidence>
<dbReference type="SUPFAM" id="SSF46894">
    <property type="entry name" value="C-terminal effector domain of the bipartite response regulators"/>
    <property type="match status" value="1"/>
</dbReference>
<keyword evidence="7 13" id="KW-0238">DNA-binding</keyword>
<evidence type="ECO:0000313" key="17">
    <source>
        <dbReference type="Proteomes" id="UP000680304"/>
    </source>
</evidence>
<evidence type="ECO:0000256" key="5">
    <source>
        <dbReference type="ARBA" id="ARBA00023015"/>
    </source>
</evidence>
<evidence type="ECO:0000256" key="13">
    <source>
        <dbReference type="PROSITE-ProRule" id="PRU01091"/>
    </source>
</evidence>
<reference evidence="16 17" key="1">
    <citation type="submission" date="2021-04" db="EMBL/GenBank/DDBJ databases">
        <title>Draft genome sequence of Paenibacillus cisolokensis, LC2-13A.</title>
        <authorList>
            <person name="Uke A."/>
            <person name="Chhe C."/>
            <person name="Baramee S."/>
            <person name="Kosugi A."/>
        </authorList>
    </citation>
    <scope>NUCLEOTIDE SEQUENCE [LARGE SCALE GENOMIC DNA]</scope>
    <source>
        <strain evidence="16 17">LC2-13A</strain>
    </source>
</reference>
<evidence type="ECO:0000256" key="8">
    <source>
        <dbReference type="ARBA" id="ARBA00023159"/>
    </source>
</evidence>
<keyword evidence="5" id="KW-0805">Transcription regulation</keyword>
<evidence type="ECO:0000256" key="6">
    <source>
        <dbReference type="ARBA" id="ARBA00023026"/>
    </source>
</evidence>
<dbReference type="SMART" id="SM00862">
    <property type="entry name" value="Trans_reg_C"/>
    <property type="match status" value="1"/>
</dbReference>
<comment type="function">
    <text evidence="10">Member of the two-component regulatory system HssS/HssR involved in intracellular heme homeostasis and tempering of staphylococcal virulence. Phosphorylated HssR binds to a direct repeat sequence within hrtAB promoter and activates the expression of hrtAB, an efflux pump, in response to extracellular heme, hemin, hemoglobin or blood.</text>
</comment>
<dbReference type="Proteomes" id="UP000680304">
    <property type="component" value="Unassembled WGS sequence"/>
</dbReference>
<dbReference type="InterPro" id="IPR039420">
    <property type="entry name" value="WalR-like"/>
</dbReference>
<name>A0ABQ4NDP6_9BACL</name>
<evidence type="ECO:0000256" key="2">
    <source>
        <dbReference type="ARBA" id="ARBA00022490"/>
    </source>
</evidence>
<dbReference type="SMART" id="SM00448">
    <property type="entry name" value="REC"/>
    <property type="match status" value="1"/>
</dbReference>
<dbReference type="InterPro" id="IPR001867">
    <property type="entry name" value="OmpR/PhoB-type_DNA-bd"/>
</dbReference>